<accession>A0A9P0PVY0</accession>
<reference evidence="1" key="1">
    <citation type="submission" date="2022-03" db="EMBL/GenBank/DDBJ databases">
        <authorList>
            <person name="Sayadi A."/>
        </authorList>
    </citation>
    <scope>NUCLEOTIDE SEQUENCE</scope>
</reference>
<name>A0A9P0PVY0_ACAOB</name>
<dbReference type="EMBL" id="CAKOFQ010007243">
    <property type="protein sequence ID" value="CAH1995906.1"/>
    <property type="molecule type" value="Genomic_DNA"/>
</dbReference>
<proteinExistence type="predicted"/>
<comment type="caution">
    <text evidence="1">The sequence shown here is derived from an EMBL/GenBank/DDBJ whole genome shotgun (WGS) entry which is preliminary data.</text>
</comment>
<keyword evidence="2" id="KW-1185">Reference proteome</keyword>
<evidence type="ECO:0000313" key="1">
    <source>
        <dbReference type="EMBL" id="CAH1995906.1"/>
    </source>
</evidence>
<gene>
    <name evidence="1" type="ORF">ACAOBT_LOCUS22914</name>
</gene>
<dbReference type="AlphaFoldDB" id="A0A9P0PVY0"/>
<dbReference type="Proteomes" id="UP001152888">
    <property type="component" value="Unassembled WGS sequence"/>
</dbReference>
<evidence type="ECO:0000313" key="2">
    <source>
        <dbReference type="Proteomes" id="UP001152888"/>
    </source>
</evidence>
<sequence>MPDPLLASSKEVCLATQKVHKRVQQLWSALGVMFGYREKQGIELVHFAFVATHFFGEFPSNLFEFKKSSL</sequence>
<organism evidence="1 2">
    <name type="scientific">Acanthoscelides obtectus</name>
    <name type="common">Bean weevil</name>
    <name type="synonym">Bruchus obtectus</name>
    <dbReference type="NCBI Taxonomy" id="200917"/>
    <lineage>
        <taxon>Eukaryota</taxon>
        <taxon>Metazoa</taxon>
        <taxon>Ecdysozoa</taxon>
        <taxon>Arthropoda</taxon>
        <taxon>Hexapoda</taxon>
        <taxon>Insecta</taxon>
        <taxon>Pterygota</taxon>
        <taxon>Neoptera</taxon>
        <taxon>Endopterygota</taxon>
        <taxon>Coleoptera</taxon>
        <taxon>Polyphaga</taxon>
        <taxon>Cucujiformia</taxon>
        <taxon>Chrysomeloidea</taxon>
        <taxon>Chrysomelidae</taxon>
        <taxon>Bruchinae</taxon>
        <taxon>Bruchini</taxon>
        <taxon>Acanthoscelides</taxon>
    </lineage>
</organism>
<protein>
    <submittedName>
        <fullName evidence="1">Uncharacterized protein</fullName>
    </submittedName>
</protein>
<dbReference type="OrthoDB" id="416217at2759"/>